<feature type="transmembrane region" description="Helical" evidence="1">
    <location>
        <begin position="138"/>
        <end position="156"/>
    </location>
</feature>
<feature type="transmembrane region" description="Helical" evidence="1">
    <location>
        <begin position="183"/>
        <end position="203"/>
    </location>
</feature>
<dbReference type="Pfam" id="PF07853">
    <property type="entry name" value="DUF1648"/>
    <property type="match status" value="1"/>
</dbReference>
<feature type="transmembrane region" description="Helical" evidence="1">
    <location>
        <begin position="266"/>
        <end position="285"/>
    </location>
</feature>
<dbReference type="OrthoDB" id="157646at2"/>
<reference evidence="3 4" key="1">
    <citation type="submission" date="2019-01" db="EMBL/GenBank/DDBJ databases">
        <title>Draft genome sequences of the type strains of six Macrococcus species.</title>
        <authorList>
            <person name="Mazhar S."/>
            <person name="Altermann E."/>
            <person name="Hill C."/>
            <person name="Mcauliffe O."/>
        </authorList>
    </citation>
    <scope>NUCLEOTIDE SEQUENCE [LARGE SCALE GENOMIC DNA]</scope>
    <source>
        <strain evidence="3 4">CCM4809</strain>
    </source>
</reference>
<dbReference type="InterPro" id="IPR012867">
    <property type="entry name" value="DUF1648"/>
</dbReference>
<dbReference type="PANTHER" id="PTHR37810">
    <property type="entry name" value="IMMUNITY PROTEIN SDPI"/>
    <property type="match status" value="1"/>
</dbReference>
<accession>A0A4R6BIA3</accession>
<feature type="transmembrane region" description="Helical" evidence="1">
    <location>
        <begin position="346"/>
        <end position="365"/>
    </location>
</feature>
<dbReference type="AlphaFoldDB" id="A0A4R6BIA3"/>
<feature type="transmembrane region" description="Helical" evidence="1">
    <location>
        <begin position="235"/>
        <end position="254"/>
    </location>
</feature>
<keyword evidence="4" id="KW-1185">Reference proteome</keyword>
<name>A0A4R6BIA3_9STAP</name>
<comment type="caution">
    <text evidence="3">The sequence shown here is derived from an EMBL/GenBank/DDBJ whole genome shotgun (WGS) entry which is preliminary data.</text>
</comment>
<keyword evidence="1" id="KW-0472">Membrane</keyword>
<proteinExistence type="predicted"/>
<sequence length="366" mass="42216">MMEMLLLSLIILLTGFTILFSGRWVKRNILFSVYVPDEQQQHREVKIIKRKFIRLAIGAAIFTALLNVLFLLLLPSEWGIAAFIILLNALILFDIYIYSRSYQALRELKVQEDWMKDIEVVRATDTTLREQQHVLPTVIYLIPLVILLLATVYTAMNYPGIPERIAVHWGMDNKPDRFEDKSWMTVLMPAGLGLFNILLLMAISKGIDFMPMKLNPSVRKASADYEIKSRKYNSYLLFIVGLMMALLFSFIMIQQVIIPNESLPDAFMPIVLIGTILPIIIGMYLQWKADKDFRHAAAENDKAPYHDDTNYVLGLFYYNKQDPNVWVPKVSQFGMTLNMARTEAKIIAVLFVLVLFVPILLIEWMN</sequence>
<feature type="transmembrane region" description="Helical" evidence="1">
    <location>
        <begin position="6"/>
        <end position="25"/>
    </location>
</feature>
<evidence type="ECO:0000259" key="2">
    <source>
        <dbReference type="Pfam" id="PF07853"/>
    </source>
</evidence>
<feature type="transmembrane region" description="Helical" evidence="1">
    <location>
        <begin position="80"/>
        <end position="99"/>
    </location>
</feature>
<keyword evidence="1" id="KW-0812">Transmembrane</keyword>
<gene>
    <name evidence="3" type="ORF">ERX37_09580</name>
</gene>
<protein>
    <submittedName>
        <fullName evidence="3">DUF1648 domain-containing protein</fullName>
    </submittedName>
</protein>
<dbReference type="Proteomes" id="UP000295328">
    <property type="component" value="Unassembled WGS sequence"/>
</dbReference>
<evidence type="ECO:0000256" key="1">
    <source>
        <dbReference type="SAM" id="Phobius"/>
    </source>
</evidence>
<evidence type="ECO:0000313" key="4">
    <source>
        <dbReference type="Proteomes" id="UP000295328"/>
    </source>
</evidence>
<keyword evidence="1" id="KW-1133">Transmembrane helix</keyword>
<feature type="domain" description="DUF1648" evidence="2">
    <location>
        <begin position="145"/>
        <end position="190"/>
    </location>
</feature>
<dbReference type="PANTHER" id="PTHR37810:SF5">
    <property type="entry name" value="IMMUNITY PROTEIN SDPI"/>
    <property type="match status" value="1"/>
</dbReference>
<evidence type="ECO:0000313" key="3">
    <source>
        <dbReference type="EMBL" id="TDM01353.1"/>
    </source>
</evidence>
<dbReference type="EMBL" id="SCWE01000004">
    <property type="protein sequence ID" value="TDM01353.1"/>
    <property type="molecule type" value="Genomic_DNA"/>
</dbReference>
<organism evidence="3 4">
    <name type="scientific">Macrococcus hajekii</name>
    <dbReference type="NCBI Taxonomy" id="198482"/>
    <lineage>
        <taxon>Bacteria</taxon>
        <taxon>Bacillati</taxon>
        <taxon>Bacillota</taxon>
        <taxon>Bacilli</taxon>
        <taxon>Bacillales</taxon>
        <taxon>Staphylococcaceae</taxon>
        <taxon>Macrococcus</taxon>
    </lineage>
</organism>
<feature type="transmembrane region" description="Helical" evidence="1">
    <location>
        <begin position="52"/>
        <end position="74"/>
    </location>
</feature>
<dbReference type="GO" id="GO:0009636">
    <property type="term" value="P:response to toxic substance"/>
    <property type="evidence" value="ECO:0007669"/>
    <property type="project" value="TreeGrafter"/>
</dbReference>